<dbReference type="OrthoDB" id="2423195at2759"/>
<evidence type="ECO:0000256" key="1">
    <source>
        <dbReference type="ARBA" id="ARBA00010378"/>
    </source>
</evidence>
<dbReference type="PRINTS" id="PR00819">
    <property type="entry name" value="CBXCFQXSUPER"/>
</dbReference>
<sequence length="147" mass="16451">MGVKGCQGILEKIKEDGGGVLFIDEAYQLSSGNNAGGKGVLDYLLAEVENLRGKVVFVLAGYSKQMESFFAHNPGFPSRFPIEMNFEDYTDEELQKILERQMNRKYNNKMEVEEGPDGLYFRIAARRDMQEASRKASSTAPSPPKSE</sequence>
<dbReference type="PANTHER" id="PTHR43392:SF2">
    <property type="entry name" value="AAA-TYPE ATPASE FAMILY PROTEIN _ ANKYRIN REPEAT FAMILY PROTEIN"/>
    <property type="match status" value="1"/>
</dbReference>
<reference evidence="5" key="1">
    <citation type="submission" date="2021-08" db="EMBL/GenBank/DDBJ databases">
        <title>Chromosome-Level Trichoderma cornu-damae using Hi-C Data.</title>
        <authorList>
            <person name="Kim C.S."/>
        </authorList>
    </citation>
    <scope>NUCLEOTIDE SEQUENCE</scope>
    <source>
        <strain evidence="5">KA19-0412C</strain>
    </source>
</reference>
<dbReference type="InterPro" id="IPR027417">
    <property type="entry name" value="P-loop_NTPase"/>
</dbReference>
<evidence type="ECO:0000313" key="6">
    <source>
        <dbReference type="Proteomes" id="UP000827724"/>
    </source>
</evidence>
<evidence type="ECO:0000313" key="5">
    <source>
        <dbReference type="EMBL" id="KAH6604388.1"/>
    </source>
</evidence>
<dbReference type="AlphaFoldDB" id="A0A9P8TTK8"/>
<dbReference type="GO" id="GO:0016887">
    <property type="term" value="F:ATP hydrolysis activity"/>
    <property type="evidence" value="ECO:0007669"/>
    <property type="project" value="InterPro"/>
</dbReference>
<comment type="caution">
    <text evidence="5">The sequence shown here is derived from an EMBL/GenBank/DDBJ whole genome shotgun (WGS) entry which is preliminary data.</text>
</comment>
<dbReference type="Gene3D" id="3.40.50.300">
    <property type="entry name" value="P-loop containing nucleotide triphosphate hydrolases"/>
    <property type="match status" value="1"/>
</dbReference>
<accession>A0A9P8TTK8</accession>
<proteinExistence type="inferred from homology"/>
<dbReference type="GO" id="GO:0005524">
    <property type="term" value="F:ATP binding"/>
    <property type="evidence" value="ECO:0007669"/>
    <property type="project" value="UniProtKB-KW"/>
</dbReference>
<protein>
    <recommendedName>
        <fullName evidence="4">ATPase AAA-type core domain-containing protein</fullName>
    </recommendedName>
</protein>
<keyword evidence="6" id="KW-1185">Reference proteome</keyword>
<keyword evidence="2" id="KW-0547">Nucleotide-binding</keyword>
<dbReference type="InterPro" id="IPR000641">
    <property type="entry name" value="CbxX/CfxQ"/>
</dbReference>
<organism evidence="5 6">
    <name type="scientific">Trichoderma cornu-damae</name>
    <dbReference type="NCBI Taxonomy" id="654480"/>
    <lineage>
        <taxon>Eukaryota</taxon>
        <taxon>Fungi</taxon>
        <taxon>Dikarya</taxon>
        <taxon>Ascomycota</taxon>
        <taxon>Pezizomycotina</taxon>
        <taxon>Sordariomycetes</taxon>
        <taxon>Hypocreomycetidae</taxon>
        <taxon>Hypocreales</taxon>
        <taxon>Hypocreaceae</taxon>
        <taxon>Trichoderma</taxon>
    </lineage>
</organism>
<dbReference type="SUPFAM" id="SSF52540">
    <property type="entry name" value="P-loop containing nucleoside triphosphate hydrolases"/>
    <property type="match status" value="1"/>
</dbReference>
<dbReference type="PANTHER" id="PTHR43392">
    <property type="entry name" value="AAA-TYPE ATPASE FAMILY PROTEIN / ANKYRIN REPEAT FAMILY PROTEIN"/>
    <property type="match status" value="1"/>
</dbReference>
<dbReference type="Pfam" id="PF00004">
    <property type="entry name" value="AAA"/>
    <property type="match status" value="1"/>
</dbReference>
<evidence type="ECO:0000256" key="2">
    <source>
        <dbReference type="ARBA" id="ARBA00022741"/>
    </source>
</evidence>
<comment type="similarity">
    <text evidence="1">Belongs to the CbxX/CfxQ family.</text>
</comment>
<evidence type="ECO:0000259" key="4">
    <source>
        <dbReference type="Pfam" id="PF00004"/>
    </source>
</evidence>
<dbReference type="EMBL" id="JAIWOZ010000006">
    <property type="protein sequence ID" value="KAH6604388.1"/>
    <property type="molecule type" value="Genomic_DNA"/>
</dbReference>
<name>A0A9P8TTK8_9HYPO</name>
<evidence type="ECO:0000256" key="3">
    <source>
        <dbReference type="ARBA" id="ARBA00022840"/>
    </source>
</evidence>
<dbReference type="Proteomes" id="UP000827724">
    <property type="component" value="Unassembled WGS sequence"/>
</dbReference>
<dbReference type="InterPro" id="IPR003959">
    <property type="entry name" value="ATPase_AAA_core"/>
</dbReference>
<feature type="domain" description="ATPase AAA-type core" evidence="4">
    <location>
        <begin position="6"/>
        <end position="86"/>
    </location>
</feature>
<gene>
    <name evidence="5" type="ORF">Trco_007834</name>
</gene>
<keyword evidence="3" id="KW-0067">ATP-binding</keyword>
<dbReference type="InterPro" id="IPR050773">
    <property type="entry name" value="CbxX/CfxQ_RuBisCO_ESX"/>
</dbReference>